<dbReference type="AlphaFoldDB" id="A0A147DPQ5"/>
<dbReference type="RefSeq" id="WP_058750015.1">
    <property type="nucleotide sequence ID" value="NZ_LDRC01000053.1"/>
</dbReference>
<organism evidence="1 2">
    <name type="scientific">Curtobacterium oceanosedimentum</name>
    <dbReference type="NCBI Taxonomy" id="465820"/>
    <lineage>
        <taxon>Bacteria</taxon>
        <taxon>Bacillati</taxon>
        <taxon>Actinomycetota</taxon>
        <taxon>Actinomycetes</taxon>
        <taxon>Micrococcales</taxon>
        <taxon>Microbacteriaceae</taxon>
        <taxon>Curtobacterium</taxon>
    </lineage>
</organism>
<dbReference type="PATRIC" id="fig|465820.4.peg.2216"/>
<dbReference type="OrthoDB" id="5021566at2"/>
<comment type="caution">
    <text evidence="1">The sequence shown here is derived from an EMBL/GenBank/DDBJ whole genome shotgun (WGS) entry which is preliminary data.</text>
</comment>
<evidence type="ECO:0000313" key="1">
    <source>
        <dbReference type="EMBL" id="KTR51463.1"/>
    </source>
</evidence>
<dbReference type="STRING" id="465820.NS263_14855"/>
<proteinExistence type="predicted"/>
<evidence type="ECO:0000313" key="2">
    <source>
        <dbReference type="Proteomes" id="UP000072763"/>
    </source>
</evidence>
<sequence length="101" mass="11168">MPDPSVSPTLDLRLTWRGTVGRIRVYDGTVRAETSFERDGLTSVPMERVSGWRIEPCDFDAVCVEFVCADETFRVLLDTGDEQVVRLGLERALGAPLPPAS</sequence>
<dbReference type="Proteomes" id="UP000072763">
    <property type="component" value="Unassembled WGS sequence"/>
</dbReference>
<protein>
    <submittedName>
        <fullName evidence="1">Uncharacterized protein</fullName>
    </submittedName>
</protein>
<name>A0A147DPQ5_9MICO</name>
<gene>
    <name evidence="1" type="ORF">NS359_10205</name>
</gene>
<accession>A0A147DPQ5</accession>
<reference evidence="1 2" key="1">
    <citation type="journal article" date="2016" name="Front. Microbiol.">
        <title>Genomic Resource of Rice Seed Associated Bacteria.</title>
        <authorList>
            <person name="Midha S."/>
            <person name="Bansal K."/>
            <person name="Sharma S."/>
            <person name="Kumar N."/>
            <person name="Patil P.P."/>
            <person name="Chaudhry V."/>
            <person name="Patil P.B."/>
        </authorList>
    </citation>
    <scope>NUCLEOTIDE SEQUENCE [LARGE SCALE GENOMIC DNA]</scope>
    <source>
        <strain evidence="1 2">NS359</strain>
    </source>
</reference>
<dbReference type="EMBL" id="LDRC01000053">
    <property type="protein sequence ID" value="KTR51463.1"/>
    <property type="molecule type" value="Genomic_DNA"/>
</dbReference>